<comment type="caution">
    <text evidence="2">The sequence shown here is derived from an EMBL/GenBank/DDBJ whole genome shotgun (WGS) entry which is preliminary data.</text>
</comment>
<keyword evidence="1" id="KW-0472">Membrane</keyword>
<sequence>MVNYYDEIAKMLSSPDPVNYKTELKNLKKFDEMMLPQVFASELKRAQDLNIPLGKDAETQEGMEKRSAYITKRIAELRAKAKKTQIKTISITAVVVIAIFALIVYLIR</sequence>
<keyword evidence="3" id="KW-1185">Reference proteome</keyword>
<proteinExistence type="predicted"/>
<evidence type="ECO:0000313" key="2">
    <source>
        <dbReference type="EMBL" id="EFY06253.1"/>
    </source>
</evidence>
<organism evidence="2 3">
    <name type="scientific">Succinatimonas hippei (strain DSM 22608 / JCM 16073 / KCTC 15190 / YIT 12066)</name>
    <dbReference type="NCBI Taxonomy" id="762983"/>
    <lineage>
        <taxon>Bacteria</taxon>
        <taxon>Pseudomonadati</taxon>
        <taxon>Pseudomonadota</taxon>
        <taxon>Gammaproteobacteria</taxon>
        <taxon>Aeromonadales</taxon>
        <taxon>Succinivibrionaceae</taxon>
        <taxon>Succinatimonas</taxon>
    </lineage>
</organism>
<dbReference type="STRING" id="762983.HMPREF9444_02010"/>
<dbReference type="RefSeq" id="WP_009144155.1">
    <property type="nucleotide sequence ID" value="NZ_GL831067.1"/>
</dbReference>
<gene>
    <name evidence="2" type="ORF">HMPREF9444_02010</name>
</gene>
<protein>
    <submittedName>
        <fullName evidence="2">Uncharacterized protein</fullName>
    </submittedName>
</protein>
<dbReference type="HOGENOM" id="CLU_2195572_0_0_6"/>
<keyword evidence="1" id="KW-0812">Transmembrane</keyword>
<name>E8LML7_SUCHY</name>
<keyword evidence="1" id="KW-1133">Transmembrane helix</keyword>
<evidence type="ECO:0000256" key="1">
    <source>
        <dbReference type="SAM" id="Phobius"/>
    </source>
</evidence>
<dbReference type="AlphaFoldDB" id="E8LML7"/>
<accession>E8LML7</accession>
<dbReference type="Proteomes" id="UP000018458">
    <property type="component" value="Unassembled WGS sequence"/>
</dbReference>
<evidence type="ECO:0000313" key="3">
    <source>
        <dbReference type="Proteomes" id="UP000018458"/>
    </source>
</evidence>
<dbReference type="EMBL" id="AEVO01000142">
    <property type="protein sequence ID" value="EFY06253.1"/>
    <property type="molecule type" value="Genomic_DNA"/>
</dbReference>
<feature type="transmembrane region" description="Helical" evidence="1">
    <location>
        <begin position="88"/>
        <end position="107"/>
    </location>
</feature>
<reference evidence="2 3" key="1">
    <citation type="submission" date="2011-01" db="EMBL/GenBank/DDBJ databases">
        <authorList>
            <person name="Weinstock G."/>
            <person name="Sodergren E."/>
            <person name="Clifton S."/>
            <person name="Fulton L."/>
            <person name="Fulton B."/>
            <person name="Courtney L."/>
            <person name="Fronick C."/>
            <person name="Harrison M."/>
            <person name="Strong C."/>
            <person name="Farmer C."/>
            <person name="Delahaunty K."/>
            <person name="Markovic C."/>
            <person name="Hall O."/>
            <person name="Minx P."/>
            <person name="Tomlinson C."/>
            <person name="Mitreva M."/>
            <person name="Hou S."/>
            <person name="Chen J."/>
            <person name="Wollam A."/>
            <person name="Pepin K.H."/>
            <person name="Johnson M."/>
            <person name="Bhonagiri V."/>
            <person name="Zhang X."/>
            <person name="Suruliraj S."/>
            <person name="Warren W."/>
            <person name="Chinwalla A."/>
            <person name="Mardis E.R."/>
            <person name="Wilson R.K."/>
        </authorList>
    </citation>
    <scope>NUCLEOTIDE SEQUENCE [LARGE SCALE GENOMIC DNA]</scope>
    <source>
        <strain evidence="3">DSM 22608 / JCM 16073 / KCTC 15190 / YIT 12066</strain>
    </source>
</reference>